<keyword evidence="1" id="KW-0808">Transferase</keyword>
<dbReference type="SUPFAM" id="SSF53756">
    <property type="entry name" value="UDP-Glycosyltransferase/glycogen phosphorylase"/>
    <property type="match status" value="1"/>
</dbReference>
<dbReference type="GO" id="GO:0016740">
    <property type="term" value="F:transferase activity"/>
    <property type="evidence" value="ECO:0007669"/>
    <property type="project" value="UniProtKB-KW"/>
</dbReference>
<dbReference type="Pfam" id="PF13692">
    <property type="entry name" value="Glyco_trans_1_4"/>
    <property type="match status" value="1"/>
</dbReference>
<name>A0A857J461_9BURK</name>
<evidence type="ECO:0000313" key="1">
    <source>
        <dbReference type="EMBL" id="QHI97919.1"/>
    </source>
</evidence>
<proteinExistence type="predicted"/>
<dbReference type="Gene3D" id="3.40.50.2000">
    <property type="entry name" value="Glycogen Phosphorylase B"/>
    <property type="match status" value="1"/>
</dbReference>
<sequence>MIELMRRLGYATRTRLHVVLVCEGNIPTVQLTFQAFCAIPAVERVTVMSCKEALDFLPSAPANTHVVLIRVASIESLDLINWLQRCRFPYAYLLDDNFWLLDDRSDISCFYSNPQVRAVLEYVVHGADVVLCHTNIFRKFLQAFNRNVRLVPAFFDFLMLKPVVGTERESSTELRIGVVANASRAADVALLVPVIDQVLKRAPEGTVFEFFGFTPPALSGRPGVRSLDGVRDYSSFIQTKLSRSWVLALAPLLDTPFGRYKTNNKVREFGACKIPAIYSDTPLYRDSVAHGQTGWLVPDDAEAWVETILAALNDIPAAQTIGLRANAYVQKHHALARVHGAWWKAWRPSVTRRIRTVRRVGERIDAAARTGVVTSVAPRIVSADQLDVVAGLGDSVDLMQRQTVLALAPGDGLTSALRVTTADPRTWSMVVATFATVPIGEIRLWISQFSAPLLEQSFGLDASSDGAHLRFAVPGLVPGVIDVRVENRSDRTVGLYGLSSIGSCAFISSNLIFPMRYFA</sequence>
<dbReference type="AlphaFoldDB" id="A0A857J461"/>
<dbReference type="RefSeq" id="WP_160551436.1">
    <property type="nucleotide sequence ID" value="NZ_CP047650.1"/>
</dbReference>
<reference evidence="1 2" key="1">
    <citation type="submission" date="2020-01" db="EMBL/GenBank/DDBJ databases">
        <title>Genome sequencing of strain KACC 21265.</title>
        <authorList>
            <person name="Heo J."/>
            <person name="Kim S.-J."/>
            <person name="Kim J.-S."/>
            <person name="Hong S.-B."/>
            <person name="Kwon S.-W."/>
        </authorList>
    </citation>
    <scope>NUCLEOTIDE SEQUENCE [LARGE SCALE GENOMIC DNA]</scope>
    <source>
        <strain evidence="1 2">KACC 21265</strain>
    </source>
</reference>
<gene>
    <name evidence="1" type="ORF">GT347_07870</name>
</gene>
<protein>
    <submittedName>
        <fullName evidence="1">Glycosyltransferase</fullName>
    </submittedName>
</protein>
<evidence type="ECO:0000313" key="2">
    <source>
        <dbReference type="Proteomes" id="UP000464787"/>
    </source>
</evidence>
<dbReference type="KEGG" id="xyk:GT347_07870"/>
<dbReference type="EMBL" id="CP047650">
    <property type="protein sequence ID" value="QHI97919.1"/>
    <property type="molecule type" value="Genomic_DNA"/>
</dbReference>
<keyword evidence="2" id="KW-1185">Reference proteome</keyword>
<accession>A0A857J461</accession>
<dbReference type="Proteomes" id="UP000464787">
    <property type="component" value="Chromosome"/>
</dbReference>
<organism evidence="1 2">
    <name type="scientific">Xylophilus rhododendri</name>
    <dbReference type="NCBI Taxonomy" id="2697032"/>
    <lineage>
        <taxon>Bacteria</taxon>
        <taxon>Pseudomonadati</taxon>
        <taxon>Pseudomonadota</taxon>
        <taxon>Betaproteobacteria</taxon>
        <taxon>Burkholderiales</taxon>
        <taxon>Xylophilus</taxon>
    </lineage>
</organism>